<dbReference type="InterPro" id="IPR050129">
    <property type="entry name" value="Zn_alcohol_dh"/>
</dbReference>
<protein>
    <submittedName>
        <fullName evidence="4">Erythritol/L-threitol dehydrogenase</fullName>
    </submittedName>
</protein>
<name>A0A8B5W3L4_ENTAV</name>
<dbReference type="Gene3D" id="3.90.180.10">
    <property type="entry name" value="Medium-chain alcohol dehydrogenases, catalytic domain"/>
    <property type="match status" value="1"/>
</dbReference>
<dbReference type="Pfam" id="PF00107">
    <property type="entry name" value="ADH_zinc_N"/>
    <property type="match status" value="1"/>
</dbReference>
<evidence type="ECO:0000313" key="4">
    <source>
        <dbReference type="EMBL" id="TRZ34520.1"/>
    </source>
</evidence>
<accession>A0A8B5W3L4</accession>
<dbReference type="SUPFAM" id="SSF51735">
    <property type="entry name" value="NAD(P)-binding Rossmann-fold domains"/>
    <property type="match status" value="1"/>
</dbReference>
<dbReference type="Proteomes" id="UP000316316">
    <property type="component" value="Unassembled WGS sequence"/>
</dbReference>
<feature type="domain" description="Alcohol dehydrogenase-like N-terminal" evidence="3">
    <location>
        <begin position="30"/>
        <end position="152"/>
    </location>
</feature>
<dbReference type="PANTHER" id="PTHR43401">
    <property type="entry name" value="L-THREONINE 3-DEHYDROGENASE"/>
    <property type="match status" value="1"/>
</dbReference>
<dbReference type="Gene3D" id="3.40.50.720">
    <property type="entry name" value="NAD(P)-binding Rossmann-like Domain"/>
    <property type="match status" value="1"/>
</dbReference>
<dbReference type="InterPro" id="IPR036291">
    <property type="entry name" value="NAD(P)-bd_dom_sf"/>
</dbReference>
<feature type="domain" description="Alcohol dehydrogenase-like C-terminal" evidence="2">
    <location>
        <begin position="191"/>
        <end position="318"/>
    </location>
</feature>
<dbReference type="InterPro" id="IPR011032">
    <property type="entry name" value="GroES-like_sf"/>
</dbReference>
<evidence type="ECO:0000259" key="3">
    <source>
        <dbReference type="Pfam" id="PF08240"/>
    </source>
</evidence>
<comment type="caution">
    <text evidence="4">The sequence shown here is derived from an EMBL/GenBank/DDBJ whole genome shotgun (WGS) entry which is preliminary data.</text>
</comment>
<sequence>MIPKTMRALVVENKETYEFRTDVPVPEIAEDELLLKVEAVGICAGDTKTWHGAAKFWGDENQPSWVKPPFIPGHEVIGYVVKRGANFHDKNIELNDRVAVEQIAPCGECKFCKTGRYWMCQKHDIYGFQGNVNGGMAEYMKIANTGLVYKVPTDLSIEAAILAEPYACAKHAIDRANISNEDVVVLSGAGPLGMGMIGAAKLRNPKTLIVLDLLDERLEKAKEFGADIVMNPAKEDVVQKIVDLTDGYGCDIYVEATGAPPSVVQGLKAIRKLGTFVEFSVFGAETTVDWSIIGDSKELDLLGSHLSPYCFEQVIEWIGNGKLPTEGVVTHTLPLEEWEEGFKINDKGVGSIKVMLKP</sequence>
<proteinExistence type="predicted"/>
<dbReference type="SUPFAM" id="SSF50129">
    <property type="entry name" value="GroES-like"/>
    <property type="match status" value="1"/>
</dbReference>
<dbReference type="GO" id="GO:0016491">
    <property type="term" value="F:oxidoreductase activity"/>
    <property type="evidence" value="ECO:0007669"/>
    <property type="project" value="UniProtKB-KW"/>
</dbReference>
<reference evidence="4 5" key="1">
    <citation type="submission" date="2017-10" db="EMBL/GenBank/DDBJ databases">
        <title>FDA dAtabase for Regulatory Grade micrObial Sequences (FDA-ARGOS): Supporting development and validation of Infectious Disease Dx tests.</title>
        <authorList>
            <person name="Campos J."/>
            <person name="Goldberg B."/>
            <person name="Tallon L.J."/>
            <person name="Sadzewicz L."/>
            <person name="Sengamalay N."/>
            <person name="Ott S."/>
            <person name="Godinez A."/>
            <person name="Nagaraj S."/>
            <person name="Vyas G."/>
            <person name="Aluvathingal J."/>
            <person name="Nadendla S."/>
            <person name="Geyer C."/>
            <person name="Nandy P."/>
            <person name="Hobson J."/>
            <person name="Sichtig H."/>
        </authorList>
    </citation>
    <scope>NUCLEOTIDE SEQUENCE [LARGE SCALE GENOMIC DNA]</scope>
    <source>
        <strain evidence="4 5">FDAARGOS_185</strain>
    </source>
</reference>
<dbReference type="PANTHER" id="PTHR43401:SF2">
    <property type="entry name" value="L-THREONINE 3-DEHYDROGENASE"/>
    <property type="match status" value="1"/>
</dbReference>
<evidence type="ECO:0000313" key="5">
    <source>
        <dbReference type="Proteomes" id="UP000316316"/>
    </source>
</evidence>
<evidence type="ECO:0000259" key="2">
    <source>
        <dbReference type="Pfam" id="PF00107"/>
    </source>
</evidence>
<dbReference type="InterPro" id="IPR013154">
    <property type="entry name" value="ADH-like_N"/>
</dbReference>
<dbReference type="AlphaFoldDB" id="A0A8B5W3L4"/>
<dbReference type="EMBL" id="PDXQ01000001">
    <property type="protein sequence ID" value="TRZ34520.1"/>
    <property type="molecule type" value="Genomic_DNA"/>
</dbReference>
<dbReference type="InterPro" id="IPR013149">
    <property type="entry name" value="ADH-like_C"/>
</dbReference>
<dbReference type="Pfam" id="PF08240">
    <property type="entry name" value="ADH_N"/>
    <property type="match status" value="1"/>
</dbReference>
<keyword evidence="1" id="KW-0560">Oxidoreductase</keyword>
<dbReference type="RefSeq" id="WP_144325213.1">
    <property type="nucleotide sequence ID" value="NZ_JAJCJG010000086.1"/>
</dbReference>
<gene>
    <name evidence="4" type="ORF">AUF17_10690</name>
</gene>
<organism evidence="4 5">
    <name type="scientific">Enterococcus avium</name>
    <name type="common">Streptococcus avium</name>
    <dbReference type="NCBI Taxonomy" id="33945"/>
    <lineage>
        <taxon>Bacteria</taxon>
        <taxon>Bacillati</taxon>
        <taxon>Bacillota</taxon>
        <taxon>Bacilli</taxon>
        <taxon>Lactobacillales</taxon>
        <taxon>Enterococcaceae</taxon>
        <taxon>Enterococcus</taxon>
    </lineage>
</organism>
<evidence type="ECO:0000256" key="1">
    <source>
        <dbReference type="ARBA" id="ARBA00023002"/>
    </source>
</evidence>